<proteinExistence type="predicted"/>
<feature type="region of interest" description="Disordered" evidence="1">
    <location>
        <begin position="968"/>
        <end position="1012"/>
    </location>
</feature>
<feature type="compositionally biased region" description="Basic and acidic residues" evidence="1">
    <location>
        <begin position="388"/>
        <end position="399"/>
    </location>
</feature>
<gene>
    <name evidence="2" type="ORF">PYCCODRAFT_1426277</name>
</gene>
<dbReference type="OrthoDB" id="5595695at2759"/>
<feature type="compositionally biased region" description="Basic and acidic residues" evidence="1">
    <location>
        <begin position="968"/>
        <end position="978"/>
    </location>
</feature>
<feature type="region of interest" description="Disordered" evidence="1">
    <location>
        <begin position="1152"/>
        <end position="1181"/>
    </location>
</feature>
<evidence type="ECO:0000313" key="3">
    <source>
        <dbReference type="Proteomes" id="UP000193067"/>
    </source>
</evidence>
<reference evidence="2 3" key="1">
    <citation type="journal article" date="2015" name="Biotechnol. Biofuels">
        <title>Enhanced degradation of softwood versus hardwood by the white-rot fungus Pycnoporus coccineus.</title>
        <authorList>
            <person name="Couturier M."/>
            <person name="Navarro D."/>
            <person name="Chevret D."/>
            <person name="Henrissat B."/>
            <person name="Piumi F."/>
            <person name="Ruiz-Duenas F.J."/>
            <person name="Martinez A.T."/>
            <person name="Grigoriev I.V."/>
            <person name="Riley R."/>
            <person name="Lipzen A."/>
            <person name="Berrin J.G."/>
            <person name="Master E.R."/>
            <person name="Rosso M.N."/>
        </authorList>
    </citation>
    <scope>NUCLEOTIDE SEQUENCE [LARGE SCALE GENOMIC DNA]</scope>
    <source>
        <strain evidence="2 3">BRFM310</strain>
    </source>
</reference>
<feature type="compositionally biased region" description="Basic and acidic residues" evidence="1">
    <location>
        <begin position="331"/>
        <end position="363"/>
    </location>
</feature>
<sequence>MNKEQVIPEPGARFDIPWNIYCPRWVESANQVIPARITMMTITASAGYHVPWSRENESPHIAKMTACCRQLGRQEKSSLALASPHPLLSSLRSVHGCWCTVHAGVVRQMSETGERSETARKAAAVLTASALLERQVPATKLSRGGASWVQVSYWRRNGRRRAAESGKRTLVLRAGPSRRVTLLRNGSLAHGAVCTGTGVLELQADLWCSSDIRRRAGTALGQDGTLATRIPLMSANSNREFRSPDDHVQISVCALSEMSGEDEWAGCVSTASATSERTKEGESDATGFTVALRWREREGKRLPTDWERRTDYGKWRESPEREDVVQTGVGKEGDGVGRDSQRVRPDRDRRVDEKDRNGREGGWRRGRRLGGGERRRARAECVTATWEKSSEKRTREAGGGKRLAQGRRQAAIDGSEEEGGMMSMMSCMQWQHFPGPPPPLATPMSSYSYRQPASPFCSVLPHDVILNVALELATLDLFAPPSDLLALLCTCRFLNHVLHADRKALLARIYRRKFDTRAARRRLGSNTINNAAYAFQLIKQTAALKRLRTGDLDSPHLTGDLWTAFLMFMENDGRNYAHLVEYAHIEALLDRFMEERLWTGREHNLGWPLESTPGSLVVWMLWFTMTPERLSTLGNRRGRFMDLLRPFALIPVLYHPFHAPDVRFDLPDEDALPDPDDEDVTPYGFYPVYRDPAMVVEYVLHYGRQVSIMPPLIGLGAKMLFVMLAEAVPYDPPSILPVDREHADPTDGVRPTQADFIEWASVRGVRMYSPGTWDWLDRLTPEQRRLEDGVSWRRELRSISASLENDWNRLTGCFDPRQELALKGVVYTFGSFVGMFAGRMQIPDLFRYRDVVQAQNMPELTEFPLVAEQPVYVRFSEHHCIEPENPVPTGRDADGLGDNVQNAYFPRNFQYLQTGNTLRIELPRSHTTARYRYETYVEGRPNSHNPATCRVCVYNREEEERQLRARIDEFRRASRGEPEADGDTASGDDEAEGAMHDSSRRQRRGSTSSAGSNVSYYFGDEANPVHLHQLRLEGDQEAEALIDELMSEGVPDDYEEYIQNDCNGIQDIIITGEVLPRHGEAWHHYRFYGRVRKWDGLVVLVRIPTRLPWNLKTIFRGYLIGNQNFVGSWRSYHENRNAIPLEGPFALSRVEDHPAGGATAGPSTSSPSQPAALAMPVSPPV</sequence>
<dbReference type="Proteomes" id="UP000193067">
    <property type="component" value="Unassembled WGS sequence"/>
</dbReference>
<dbReference type="EMBL" id="KZ084115">
    <property type="protein sequence ID" value="OSD00870.1"/>
    <property type="molecule type" value="Genomic_DNA"/>
</dbReference>
<feature type="region of interest" description="Disordered" evidence="1">
    <location>
        <begin position="317"/>
        <end position="410"/>
    </location>
</feature>
<keyword evidence="3" id="KW-1185">Reference proteome</keyword>
<name>A0A1Y2II62_TRAC3</name>
<organism evidence="2 3">
    <name type="scientific">Trametes coccinea (strain BRFM310)</name>
    <name type="common">Pycnoporus coccineus</name>
    <dbReference type="NCBI Taxonomy" id="1353009"/>
    <lineage>
        <taxon>Eukaryota</taxon>
        <taxon>Fungi</taxon>
        <taxon>Dikarya</taxon>
        <taxon>Basidiomycota</taxon>
        <taxon>Agaricomycotina</taxon>
        <taxon>Agaricomycetes</taxon>
        <taxon>Polyporales</taxon>
        <taxon>Polyporaceae</taxon>
        <taxon>Trametes</taxon>
    </lineage>
</organism>
<feature type="compositionally biased region" description="Acidic residues" evidence="1">
    <location>
        <begin position="979"/>
        <end position="992"/>
    </location>
</feature>
<evidence type="ECO:0000313" key="2">
    <source>
        <dbReference type="EMBL" id="OSD00870.1"/>
    </source>
</evidence>
<dbReference type="AlphaFoldDB" id="A0A1Y2II62"/>
<accession>A0A1Y2II62</accession>
<evidence type="ECO:0008006" key="4">
    <source>
        <dbReference type="Google" id="ProtNLM"/>
    </source>
</evidence>
<evidence type="ECO:0000256" key="1">
    <source>
        <dbReference type="SAM" id="MobiDB-lite"/>
    </source>
</evidence>
<protein>
    <recommendedName>
        <fullName evidence="4">F-box domain-containing protein</fullName>
    </recommendedName>
</protein>
<dbReference type="STRING" id="1353009.A0A1Y2II62"/>